<keyword evidence="3" id="KW-1185">Reference proteome</keyword>
<dbReference type="AlphaFoldDB" id="A0A8W8JQT5"/>
<reference evidence="2" key="1">
    <citation type="submission" date="2022-08" db="UniProtKB">
        <authorList>
            <consortium name="EnsemblMetazoa"/>
        </authorList>
    </citation>
    <scope>IDENTIFICATION</scope>
    <source>
        <strain evidence="2">05x7-T-G4-1.051#20</strain>
    </source>
</reference>
<organism evidence="2 3">
    <name type="scientific">Magallana gigas</name>
    <name type="common">Pacific oyster</name>
    <name type="synonym">Crassostrea gigas</name>
    <dbReference type="NCBI Taxonomy" id="29159"/>
    <lineage>
        <taxon>Eukaryota</taxon>
        <taxon>Metazoa</taxon>
        <taxon>Spiralia</taxon>
        <taxon>Lophotrochozoa</taxon>
        <taxon>Mollusca</taxon>
        <taxon>Bivalvia</taxon>
        <taxon>Autobranchia</taxon>
        <taxon>Pteriomorphia</taxon>
        <taxon>Ostreida</taxon>
        <taxon>Ostreoidea</taxon>
        <taxon>Ostreidae</taxon>
        <taxon>Magallana</taxon>
    </lineage>
</organism>
<feature type="compositionally biased region" description="Polar residues" evidence="1">
    <location>
        <begin position="656"/>
        <end position="670"/>
    </location>
</feature>
<dbReference type="PANTHER" id="PTHR31859">
    <property type="entry name" value="TETRATRICOPEPTIDE REPEAT PROTEIN 39 FAMILY MEMBER"/>
    <property type="match status" value="1"/>
</dbReference>
<dbReference type="InterPro" id="IPR011990">
    <property type="entry name" value="TPR-like_helical_dom_sf"/>
</dbReference>
<dbReference type="SUPFAM" id="SSF81901">
    <property type="entry name" value="HCP-like"/>
    <property type="match status" value="1"/>
</dbReference>
<evidence type="ECO:0000313" key="3">
    <source>
        <dbReference type="Proteomes" id="UP000005408"/>
    </source>
</evidence>
<dbReference type="Gene3D" id="1.25.40.10">
    <property type="entry name" value="Tetratricopeptide repeat domain"/>
    <property type="match status" value="2"/>
</dbReference>
<dbReference type="SMART" id="SM00028">
    <property type="entry name" value="TPR"/>
    <property type="match status" value="4"/>
</dbReference>
<dbReference type="Proteomes" id="UP000005408">
    <property type="component" value="Unassembled WGS sequence"/>
</dbReference>
<dbReference type="InterPro" id="IPR019412">
    <property type="entry name" value="IML2/TPR_39"/>
</dbReference>
<dbReference type="PANTHER" id="PTHR31859:SF9">
    <property type="entry name" value="TETRATRICOPEPTIDE REPEAT PROTEIN 39B"/>
    <property type="match status" value="1"/>
</dbReference>
<dbReference type="InterPro" id="IPR019734">
    <property type="entry name" value="TPR_rpt"/>
</dbReference>
<proteinExistence type="predicted"/>
<feature type="compositionally biased region" description="Acidic residues" evidence="1">
    <location>
        <begin position="639"/>
        <end position="652"/>
    </location>
</feature>
<evidence type="ECO:0000313" key="2">
    <source>
        <dbReference type="EnsemblMetazoa" id="G2052.1:cds"/>
    </source>
</evidence>
<dbReference type="Pfam" id="PF10300">
    <property type="entry name" value="Iml2-TPR_39"/>
    <property type="match status" value="1"/>
</dbReference>
<dbReference type="EnsemblMetazoa" id="G2052.1">
    <property type="protein sequence ID" value="G2052.1:cds"/>
    <property type="gene ID" value="G2052"/>
</dbReference>
<sequence length="670" mass="77889">MIRLIDIEIILARRREGRQEQENDSTERSWWPFLYSLWENLPWWGFFWGPSSSLEALCSKYSVVSRCQQEFEDAEETLPMPDDWTLSSMIDQTRVALHLFLNNRFSEAKHRMEPYADRSMYHALGYSTILYIQAVMTFDMQDIEQAIQALKKAISVCDRYRHKFSMLESFSKTRSRAIYNDLTEEEIHAELCYAECLLLRALLSFVQDENLLSFVKGGLKIRECYKIYKECNKMMERSKFSEEEQKSHFETGVKMGVGTFNLMISLLPSKILKLLEFVGFSGNKMYGLKCLSEGSYDLNSLRGPLCSIIMMAYHTVVCYILGLADGDINYASELLKPCLKQYPKGALFLFFAGRIEEVRGNIDEAIVKFDESIESQQEWRQFHHLGYWELMWCHCFKGDWLMAMKYAEKLCKESRWSKATYTYQKAAFLMMCEDQTEETRAHIQLLFKDVPRLKQRIAGKSIPIEKFSVHKVKRILEHNTHLVLPALELVYVWNGFSILGKREELVDSVLTIVENTLNKILKDSEADPFYHDNYSLVILLKGACLKCKGKFLQAEQCFKEVLEREKLVKHDTYLAPYTAVELALLNLKLNDKKQALFYLDRAKKNYKGYLLESRLHFRIHAVRLQLTGSDNDSLGSLDQDPESDPRPEDEDSNSSTAVNDDTSPSMSTKL</sequence>
<protein>
    <recommendedName>
        <fullName evidence="4">Tetratricopeptide repeat protein 39B</fullName>
    </recommendedName>
</protein>
<name>A0A8W8JQT5_MAGGI</name>
<feature type="region of interest" description="Disordered" evidence="1">
    <location>
        <begin position="630"/>
        <end position="670"/>
    </location>
</feature>
<evidence type="ECO:0008006" key="4">
    <source>
        <dbReference type="Google" id="ProtNLM"/>
    </source>
</evidence>
<accession>A0A8W8JQT5</accession>
<evidence type="ECO:0000256" key="1">
    <source>
        <dbReference type="SAM" id="MobiDB-lite"/>
    </source>
</evidence>